<dbReference type="Proteomes" id="UP001215280">
    <property type="component" value="Unassembled WGS sequence"/>
</dbReference>
<reference evidence="1" key="1">
    <citation type="submission" date="2023-03" db="EMBL/GenBank/DDBJ databases">
        <title>Massive genome expansion in bonnet fungi (Mycena s.s.) driven by repeated elements and novel gene families across ecological guilds.</title>
        <authorList>
            <consortium name="Lawrence Berkeley National Laboratory"/>
            <person name="Harder C.B."/>
            <person name="Miyauchi S."/>
            <person name="Viragh M."/>
            <person name="Kuo A."/>
            <person name="Thoen E."/>
            <person name="Andreopoulos B."/>
            <person name="Lu D."/>
            <person name="Skrede I."/>
            <person name="Drula E."/>
            <person name="Henrissat B."/>
            <person name="Morin E."/>
            <person name="Kohler A."/>
            <person name="Barry K."/>
            <person name="LaButti K."/>
            <person name="Morin E."/>
            <person name="Salamov A."/>
            <person name="Lipzen A."/>
            <person name="Mereny Z."/>
            <person name="Hegedus B."/>
            <person name="Baldrian P."/>
            <person name="Stursova M."/>
            <person name="Weitz H."/>
            <person name="Taylor A."/>
            <person name="Grigoriev I.V."/>
            <person name="Nagy L.G."/>
            <person name="Martin F."/>
            <person name="Kauserud H."/>
        </authorList>
    </citation>
    <scope>NUCLEOTIDE SEQUENCE</scope>
    <source>
        <strain evidence="1">CBHHK188m</strain>
    </source>
</reference>
<dbReference type="AlphaFoldDB" id="A0AAD7IJT9"/>
<comment type="caution">
    <text evidence="1">The sequence shown here is derived from an EMBL/GenBank/DDBJ whole genome shotgun (WGS) entry which is preliminary data.</text>
</comment>
<name>A0AAD7IJT9_9AGAR</name>
<keyword evidence="2" id="KW-1185">Reference proteome</keyword>
<evidence type="ECO:0000313" key="1">
    <source>
        <dbReference type="EMBL" id="KAJ7744808.1"/>
    </source>
</evidence>
<protein>
    <submittedName>
        <fullName evidence="1">Uncharacterized protein</fullName>
    </submittedName>
</protein>
<evidence type="ECO:0000313" key="2">
    <source>
        <dbReference type="Proteomes" id="UP001215280"/>
    </source>
</evidence>
<organism evidence="1 2">
    <name type="scientific">Mycena maculata</name>
    <dbReference type="NCBI Taxonomy" id="230809"/>
    <lineage>
        <taxon>Eukaryota</taxon>
        <taxon>Fungi</taxon>
        <taxon>Dikarya</taxon>
        <taxon>Basidiomycota</taxon>
        <taxon>Agaricomycotina</taxon>
        <taxon>Agaricomycetes</taxon>
        <taxon>Agaricomycetidae</taxon>
        <taxon>Agaricales</taxon>
        <taxon>Marasmiineae</taxon>
        <taxon>Mycenaceae</taxon>
        <taxon>Mycena</taxon>
    </lineage>
</organism>
<sequence>MNKRHAVTTVASRTCQFASKWRKEVGEECRGLEEPERIGREQEEKAPDPDLMRIMMGVETAFRPCGIIRRNTEGVQVGRASENTDSGHLVVKGRIANNGKGKIEDCRELCCRRFGRENRLKEGRQNIKNGILWSLAAARIVRHGEHEEHNKKESTELNRRPLITIGYGAFIKELAVEKNIILVN</sequence>
<proteinExistence type="predicted"/>
<dbReference type="EMBL" id="JARJLG010000106">
    <property type="protein sequence ID" value="KAJ7744808.1"/>
    <property type="molecule type" value="Genomic_DNA"/>
</dbReference>
<gene>
    <name evidence="1" type="ORF">DFH07DRAFT_777003</name>
</gene>
<accession>A0AAD7IJT9</accession>